<dbReference type="InterPro" id="IPR047124">
    <property type="entry name" value="HI_0220.2"/>
</dbReference>
<dbReference type="Proteomes" id="UP000295611">
    <property type="component" value="Unassembled WGS sequence"/>
</dbReference>
<dbReference type="PANTHER" id="PTHR42160">
    <property type="entry name" value="URACIL-DNA GLYCOSYLASE SUPERFAMILY PROTEIN"/>
    <property type="match status" value="1"/>
</dbReference>
<gene>
    <name evidence="2" type="ORF">DFP86_101149</name>
</gene>
<dbReference type="EMBL" id="SNZP01000001">
    <property type="protein sequence ID" value="TDR82760.1"/>
    <property type="molecule type" value="Genomic_DNA"/>
</dbReference>
<dbReference type="Gene3D" id="3.40.470.10">
    <property type="entry name" value="Uracil-DNA glycosylase-like domain"/>
    <property type="match status" value="1"/>
</dbReference>
<dbReference type="OrthoDB" id="9789139at2"/>
<dbReference type="SMART" id="SM00986">
    <property type="entry name" value="UDG"/>
    <property type="match status" value="1"/>
</dbReference>
<evidence type="ECO:0000313" key="2">
    <source>
        <dbReference type="EMBL" id="TDR82760.1"/>
    </source>
</evidence>
<evidence type="ECO:0000259" key="1">
    <source>
        <dbReference type="SMART" id="SM00986"/>
    </source>
</evidence>
<feature type="domain" description="Uracil-DNA glycosylase-like" evidence="1">
    <location>
        <begin position="37"/>
        <end position="194"/>
    </location>
</feature>
<dbReference type="RefSeq" id="WP_133678088.1">
    <property type="nucleotide sequence ID" value="NZ_SNZP01000001.1"/>
</dbReference>
<dbReference type="PANTHER" id="PTHR42160:SF1">
    <property type="entry name" value="URACIL-DNA GLYCOSYLASE SUPERFAMILY PROTEIN"/>
    <property type="match status" value="1"/>
</dbReference>
<dbReference type="InterPro" id="IPR005122">
    <property type="entry name" value="Uracil-DNA_glycosylase-like"/>
</dbReference>
<dbReference type="SUPFAM" id="SSF52141">
    <property type="entry name" value="Uracil-DNA glycosylase-like"/>
    <property type="match status" value="1"/>
</dbReference>
<dbReference type="Pfam" id="PF03167">
    <property type="entry name" value="UDG"/>
    <property type="match status" value="1"/>
</dbReference>
<keyword evidence="3" id="KW-1185">Reference proteome</keyword>
<dbReference type="SMART" id="SM00987">
    <property type="entry name" value="UreE_C"/>
    <property type="match status" value="1"/>
</dbReference>
<protein>
    <submittedName>
        <fullName evidence="2">Uracil-DNA glycosylase</fullName>
    </submittedName>
</protein>
<name>A0A4R7BCG5_9NEIS</name>
<evidence type="ECO:0000313" key="3">
    <source>
        <dbReference type="Proteomes" id="UP000295611"/>
    </source>
</evidence>
<proteinExistence type="predicted"/>
<accession>A0A4R7BCG5</accession>
<dbReference type="CDD" id="cd10033">
    <property type="entry name" value="UDG_like"/>
    <property type="match status" value="1"/>
</dbReference>
<comment type="caution">
    <text evidence="2">The sequence shown here is derived from an EMBL/GenBank/DDBJ whole genome shotgun (WGS) entry which is preliminary data.</text>
</comment>
<sequence length="204" mass="23001">MSPINSPQPTDPLPSLLDEIALCRLCAEVLPHPPRPVVIADRRARILIAGQAPGRKVHESGIPWNDASGRRLREWLDVTPGQFYDPALFAIVPMGFCYPGKGRAGDLPPRPECRRTWHPRLLPALANIQLTLVIGQYARDYHLPQHRSETLSETVATWRTMAPAVFPLPHPSPRNQRWLAQHPWFAADLLPALRAEVRRILRQG</sequence>
<reference evidence="2 3" key="1">
    <citation type="submission" date="2019-03" db="EMBL/GenBank/DDBJ databases">
        <title>Genomic Encyclopedia of Type Strains, Phase III (KMG-III): the genomes of soil and plant-associated and newly described type strains.</title>
        <authorList>
            <person name="Whitman W."/>
        </authorList>
    </citation>
    <scope>NUCLEOTIDE SEQUENCE [LARGE SCALE GENOMIC DNA]</scope>
    <source>
        <strain evidence="2 3">CECT 8976</strain>
    </source>
</reference>
<dbReference type="InterPro" id="IPR036895">
    <property type="entry name" value="Uracil-DNA_glycosylase-like_sf"/>
</dbReference>
<organism evidence="2 3">
    <name type="scientific">Paludibacterium purpuratum</name>
    <dbReference type="NCBI Taxonomy" id="1144873"/>
    <lineage>
        <taxon>Bacteria</taxon>
        <taxon>Pseudomonadati</taxon>
        <taxon>Pseudomonadota</taxon>
        <taxon>Betaproteobacteria</taxon>
        <taxon>Neisseriales</taxon>
        <taxon>Chromobacteriaceae</taxon>
        <taxon>Paludibacterium</taxon>
    </lineage>
</organism>
<dbReference type="AlphaFoldDB" id="A0A4R7BCG5"/>